<evidence type="ECO:0000313" key="3">
    <source>
        <dbReference type="Proteomes" id="UP000184184"/>
    </source>
</evidence>
<dbReference type="Gene3D" id="1.25.40.10">
    <property type="entry name" value="Tetratricopeptide repeat domain"/>
    <property type="match status" value="1"/>
</dbReference>
<dbReference type="Proteomes" id="UP000184184">
    <property type="component" value="Unassembled WGS sequence"/>
</dbReference>
<evidence type="ECO:0000256" key="1">
    <source>
        <dbReference type="SAM" id="Phobius"/>
    </source>
</evidence>
<dbReference type="EMBL" id="FRCZ01000001">
    <property type="protein sequence ID" value="SHM38785.1"/>
    <property type="molecule type" value="Genomic_DNA"/>
</dbReference>
<evidence type="ECO:0008006" key="4">
    <source>
        <dbReference type="Google" id="ProtNLM"/>
    </source>
</evidence>
<dbReference type="InterPro" id="IPR011990">
    <property type="entry name" value="TPR-like_helical_dom_sf"/>
</dbReference>
<dbReference type="RefSeq" id="WP_073198517.1">
    <property type="nucleotide sequence ID" value="NZ_FRCZ01000001.1"/>
</dbReference>
<name>A0A1M7IDM7_9BACI</name>
<keyword evidence="3" id="KW-1185">Reference proteome</keyword>
<keyword evidence="1" id="KW-0812">Transmembrane</keyword>
<dbReference type="AlphaFoldDB" id="A0A1M7IDM7"/>
<dbReference type="SUPFAM" id="SSF48452">
    <property type="entry name" value="TPR-like"/>
    <property type="match status" value="1"/>
</dbReference>
<proteinExistence type="predicted"/>
<feature type="transmembrane region" description="Helical" evidence="1">
    <location>
        <begin position="405"/>
        <end position="428"/>
    </location>
</feature>
<accession>A0A1M7IDM7</accession>
<sequence>MIDWKILDIEPAEDLKVIKRAYATQLKHYHPEEDPKGYQHLRETYEKAVSYVRNKVNDNTAFTKSPTETVTTIHYHHLQTPLEEFIEKLQSIYHDFNQRIDTSMWQKLLDLEAVWSVEWYPRTRIVVTEFLNQHPFLPIDIWVLLNETFNWKKWDQNFYQKHIIQHNLLSYDYLERIKNSEVDRYLEGRNKVYEEMKTNNITHVERLIDNVKLIYADDPELLRLQGFYYQKKGNDKLALQCYCNCLEKNPGDIDCLAEKICLLHQLSRWKEVIKESELLLKRYDFFSIQLLYISALIETKQWEKAEKEIYVTIDKSPNDIEANLLLTKIVHHQLKTRKSRDEKNAMKKIVHPFSFKDKIVFSLFLQPYKKYLLLFFCCLVIQSIISDSVERSIGFTFFELLQAPFLFLSISLDTYGFMLVLIILYFIIIKTIIRVFRVFFYHSIKHPAKFR</sequence>
<evidence type="ECO:0000313" key="2">
    <source>
        <dbReference type="EMBL" id="SHM38785.1"/>
    </source>
</evidence>
<keyword evidence="1" id="KW-1133">Transmembrane helix</keyword>
<dbReference type="OrthoDB" id="9816462at2"/>
<organism evidence="2 3">
    <name type="scientific">Gracilibacillus kekensis</name>
    <dbReference type="NCBI Taxonomy" id="1027249"/>
    <lineage>
        <taxon>Bacteria</taxon>
        <taxon>Bacillati</taxon>
        <taxon>Bacillota</taxon>
        <taxon>Bacilli</taxon>
        <taxon>Bacillales</taxon>
        <taxon>Bacillaceae</taxon>
        <taxon>Gracilibacillus</taxon>
    </lineage>
</organism>
<keyword evidence="1" id="KW-0472">Membrane</keyword>
<protein>
    <recommendedName>
        <fullName evidence="4">J domain-containing protein</fullName>
    </recommendedName>
</protein>
<dbReference type="STRING" id="1027249.SAMN05216179_0023"/>
<reference evidence="2 3" key="1">
    <citation type="submission" date="2016-11" db="EMBL/GenBank/DDBJ databases">
        <authorList>
            <person name="Jaros S."/>
            <person name="Januszkiewicz K."/>
            <person name="Wedrychowicz H."/>
        </authorList>
    </citation>
    <scope>NUCLEOTIDE SEQUENCE [LARGE SCALE GENOMIC DNA]</scope>
    <source>
        <strain evidence="2 3">CGMCC 1.10681</strain>
    </source>
</reference>
<gene>
    <name evidence="2" type="ORF">SAMN05216179_0023</name>
</gene>